<proteinExistence type="inferred from homology"/>
<dbReference type="InterPro" id="IPR026791">
    <property type="entry name" value="DOCK"/>
</dbReference>
<evidence type="ECO:0000256" key="4">
    <source>
        <dbReference type="SAM" id="SignalP"/>
    </source>
</evidence>
<keyword evidence="1" id="KW-0597">Phosphoprotein</keyword>
<dbReference type="Gene3D" id="1.25.40.410">
    <property type="match status" value="1"/>
</dbReference>
<evidence type="ECO:0000259" key="5">
    <source>
        <dbReference type="PROSITE" id="PS51650"/>
    </source>
</evidence>
<dbReference type="PROSITE" id="PS51651">
    <property type="entry name" value="DOCKER"/>
    <property type="match status" value="1"/>
</dbReference>
<dbReference type="InterPro" id="IPR035892">
    <property type="entry name" value="C2_domain_sf"/>
</dbReference>
<evidence type="ECO:0000259" key="6">
    <source>
        <dbReference type="PROSITE" id="PS51651"/>
    </source>
</evidence>
<feature type="chain" id="PRO_5020025555" description="Dedicator of cytokinesis protein 1" evidence="4">
    <location>
        <begin position="24"/>
        <end position="1737"/>
    </location>
</feature>
<dbReference type="GO" id="GO:0005737">
    <property type="term" value="C:cytoplasm"/>
    <property type="evidence" value="ECO:0007669"/>
    <property type="project" value="TreeGrafter"/>
</dbReference>
<comment type="similarity">
    <text evidence="2">Belongs to the DOCK family.</text>
</comment>
<evidence type="ECO:0000313" key="8">
    <source>
        <dbReference type="Proteomes" id="UP000230066"/>
    </source>
</evidence>
<dbReference type="InterPro" id="IPR043161">
    <property type="entry name" value="DOCK_C_lobe_A"/>
</dbReference>
<dbReference type="Proteomes" id="UP000230066">
    <property type="component" value="Unassembled WGS sequence"/>
</dbReference>
<keyword evidence="4" id="KW-0732">Signal</keyword>
<dbReference type="InterPro" id="IPR027357">
    <property type="entry name" value="DOCKER_dom"/>
</dbReference>
<dbReference type="InterPro" id="IPR016024">
    <property type="entry name" value="ARM-type_fold"/>
</dbReference>
<sequence>MGAQCSVEFTIFCLLTSIAVLNWQSKERTMPPVFHSTVYYHKNHPRWSELFTVTLPSSTTGKLRTESRLRDSGFHGMNQLDEDRSASEPGELACAHLRLVCRHRSGGIASKDKLLGVAFLRLQPSTAIPVLLADGCYQLLIHKMDMHHIDTCAYLRETSCLPGTGPGPMVSAGSGSSMGSSGSHSSNGAGTLLGTSALSSFSQSKQRSEMLVVETRVCSSQHTTDEHLTKVLLWRRYQEDMVMCLRQGIYLSRKYVELQKFTRSLMDNLLQMLCTTVDHSGPNAVLNVSLGYSVLMALAKCYHDLLIKPAYQDLIDAYLKGAAFNYSTAHYPYIRLLNSILRDLLDDNMAAEDNNADSPFSGNDATDPSTFFFKHTTSITRDLTSGSGHIDEKAIEMIFSTVGWAFRVIVRSRQLELESLSEKTDSSGQKQTFLRQMDEFLSYIVRVAALTNHSLPLKIVNAVSQIIRDVSLVYPRDRLSRSIVILLERMIDFPESPNRKLLLETIESQLFEDPDCRVILMPAIRQTMTKFFSDMLSKELSPNRLEKHMVMELWCDSMLTFISRFTLVTQRICQYEERQFGVVSSQSEQSYLSDGSHRSSACSDKHELYEALVQSGFVRWIMQQLGRMFIFVHEQESSARSSSQLEEPQLRTGHALVPCNRFASAVRAARDKQAIMETKKQSASVSQRSSNTALRLQDVCGCLTSVLLTLLDQFDPPLWHSLLAPSADDFLGMCAASCLCSVCSGLSLVPVFDFVHELVSLFSMMHTYPAYPAPKRTSISISHNVPVNNTTEDCRDEALSVRPHNKNNNNRHPIEFGGAWVQMLMAASTVELRVLRTIIEVTLTPMFVANASENRVQPSGNRCTLSSDSVRMMAEHTFTTELVNLVQHCLGSFVVQQSHLCVEALPAVLRARVDQSLYGRAADLRELACDSLVVLWDAMNERSKAFYIPMILPTVIDMTTVPLSKIRENCVNLIFDAIRVSPSRVERVFVSEIDRVMQWAGTGFAADMYRLLGDRFRSTDPIQLDTRRQRLITDLLRQIECLLNYGEFLNHPSRLSEMLALHNLRSLYESIGRKDMMLHYLYRLEGLHAEDGNVTERGYTLQMISKQYTWSEEPVDTSAIASHYVPYGDISSRALRERLLLDSLECLKEATDFEGAIEVCEQLVELYRTVAPNFPNLSRILREQAELYERVVIANEPRLTFYYYLLTLHGPGFASFLTERTNCLIYRTQAKLINLVNILHEQFPQATVLNNPPEPGHVFDHPCIFPSGNVKPVPVLPAHVAARGVDARIKSYYLHNRVECFTYLRPITKSTGEPRDRPQFEQVRHYVAEIMPGTMPIMPVIRTERKLLSPTELAIDQVGEMIRLLESRLVKVTGPMGMMHLNEFVGTLTSSIKSPVAGGLPKLLEPVELSDDVGQESSFSTLSDSVLELLELQLAGLETWYRLDPPPGPGVQLGDPNATGNFNLQTMVDNYETLIRDMSCKFGFAVSHLRVSHLRYGPDSSVPLSPSCTVFSMGNGGASGGGLPERRASSGTTAVLRSMTPGTFLGSAQPTASRVFHRFDSVLPSDPTATIRSERHRASSRPSIDMLPFKTVDVQSTPALENTSICNVLLAAEPPPLPDRPNLAKSNMLELPGLSQRHPSQSETDLFRRLSSNEASDLLVPPSPSELSTSTYDRRSLRNMARPETTHQRPSLPHSLPPIPNRSCASDRGCRVVLPESGDTAPPIPERQPRSAGSTLH</sequence>
<feature type="domain" description="DOCKER" evidence="6">
    <location>
        <begin position="1068"/>
        <end position="1477"/>
    </location>
</feature>
<feature type="signal peptide" evidence="4">
    <location>
        <begin position="1"/>
        <end position="23"/>
    </location>
</feature>
<dbReference type="GO" id="GO:0005085">
    <property type="term" value="F:guanyl-nucleotide exchange factor activity"/>
    <property type="evidence" value="ECO:0007669"/>
    <property type="project" value="InterPro"/>
</dbReference>
<dbReference type="EMBL" id="JXXN02000783">
    <property type="protein sequence ID" value="THD26319.1"/>
    <property type="molecule type" value="Genomic_DNA"/>
</dbReference>
<evidence type="ECO:0008006" key="9">
    <source>
        <dbReference type="Google" id="ProtNLM"/>
    </source>
</evidence>
<comment type="caution">
    <text evidence="7">The sequence shown here is derived from an EMBL/GenBank/DDBJ whole genome shotgun (WGS) entry which is preliminary data.</text>
</comment>
<dbReference type="PANTHER" id="PTHR45653">
    <property type="entry name" value="DEDICATOR OF CYTOKINESIS"/>
    <property type="match status" value="1"/>
</dbReference>
<feature type="domain" description="C2 DOCK-type" evidence="5">
    <location>
        <begin position="1"/>
        <end position="199"/>
    </location>
</feature>
<dbReference type="PANTHER" id="PTHR45653:SF10">
    <property type="entry name" value="MYOBLAST CITY, ISOFORM B"/>
    <property type="match status" value="1"/>
</dbReference>
<dbReference type="InterPro" id="IPR027007">
    <property type="entry name" value="C2_DOCK-type_domain"/>
</dbReference>
<dbReference type="GO" id="GO:0005886">
    <property type="term" value="C:plasma membrane"/>
    <property type="evidence" value="ECO:0007669"/>
    <property type="project" value="TreeGrafter"/>
</dbReference>
<evidence type="ECO:0000256" key="1">
    <source>
        <dbReference type="ARBA" id="ARBA00022553"/>
    </source>
</evidence>
<dbReference type="PROSITE" id="PS51650">
    <property type="entry name" value="C2_DOCK"/>
    <property type="match status" value="1"/>
</dbReference>
<accession>A0A4E0RCB8</accession>
<dbReference type="GO" id="GO:0031267">
    <property type="term" value="F:small GTPase binding"/>
    <property type="evidence" value="ECO:0007669"/>
    <property type="project" value="TreeGrafter"/>
</dbReference>
<keyword evidence="8" id="KW-1185">Reference proteome</keyword>
<evidence type="ECO:0000256" key="2">
    <source>
        <dbReference type="PROSITE-ProRule" id="PRU00983"/>
    </source>
</evidence>
<dbReference type="SUPFAM" id="SSF48371">
    <property type="entry name" value="ARM repeat"/>
    <property type="match status" value="1"/>
</dbReference>
<protein>
    <recommendedName>
        <fullName evidence="9">Dedicator of cytokinesis protein 1</fullName>
    </recommendedName>
</protein>
<reference evidence="7" key="1">
    <citation type="submission" date="2019-03" db="EMBL/GenBank/DDBJ databases">
        <title>Improved annotation for the trematode Fasciola hepatica.</title>
        <authorList>
            <person name="Choi Y.-J."/>
            <person name="Martin J."/>
            <person name="Mitreva M."/>
        </authorList>
    </citation>
    <scope>NUCLEOTIDE SEQUENCE [LARGE SCALE GENOMIC DNA]</scope>
</reference>
<organism evidence="7 8">
    <name type="scientific">Fasciola hepatica</name>
    <name type="common">Liver fluke</name>
    <dbReference type="NCBI Taxonomy" id="6192"/>
    <lineage>
        <taxon>Eukaryota</taxon>
        <taxon>Metazoa</taxon>
        <taxon>Spiralia</taxon>
        <taxon>Lophotrochozoa</taxon>
        <taxon>Platyhelminthes</taxon>
        <taxon>Trematoda</taxon>
        <taxon>Digenea</taxon>
        <taxon>Plagiorchiida</taxon>
        <taxon>Echinostomata</taxon>
        <taxon>Echinostomatoidea</taxon>
        <taxon>Fasciolidae</taxon>
        <taxon>Fasciola</taxon>
    </lineage>
</organism>
<dbReference type="GO" id="GO:0007264">
    <property type="term" value="P:small GTPase-mediated signal transduction"/>
    <property type="evidence" value="ECO:0007669"/>
    <property type="project" value="InterPro"/>
</dbReference>
<evidence type="ECO:0000313" key="7">
    <source>
        <dbReference type="EMBL" id="THD26319.1"/>
    </source>
</evidence>
<gene>
    <name evidence="7" type="ORF">D915_002813</name>
</gene>
<evidence type="ECO:0000256" key="3">
    <source>
        <dbReference type="SAM" id="MobiDB-lite"/>
    </source>
</evidence>
<name>A0A4E0RCB8_FASHE</name>
<feature type="region of interest" description="Disordered" evidence="3">
    <location>
        <begin position="1653"/>
        <end position="1737"/>
    </location>
</feature>
<dbReference type="Gene3D" id="2.60.40.150">
    <property type="entry name" value="C2 domain"/>
    <property type="match status" value="1"/>
</dbReference>